<comment type="caution">
    <text evidence="1">The sequence shown here is derived from an EMBL/GenBank/DDBJ whole genome shotgun (WGS) entry which is preliminary data.</text>
</comment>
<reference evidence="1" key="2">
    <citation type="submission" date="2021-12" db="EMBL/GenBank/DDBJ databases">
        <title>Resequencing data analysis of finger millet.</title>
        <authorList>
            <person name="Hatakeyama M."/>
            <person name="Aluri S."/>
            <person name="Balachadran M.T."/>
            <person name="Sivarajan S.R."/>
            <person name="Poveda L."/>
            <person name="Shimizu-Inatsugi R."/>
            <person name="Schlapbach R."/>
            <person name="Sreeman S.M."/>
            <person name="Shimizu K.K."/>
        </authorList>
    </citation>
    <scope>NUCLEOTIDE SEQUENCE</scope>
</reference>
<keyword evidence="2" id="KW-1185">Reference proteome</keyword>
<dbReference type="AlphaFoldDB" id="A0AAV5EPZ0"/>
<gene>
    <name evidence="1" type="primary">gb12611</name>
    <name evidence="1" type="ORF">PR202_gb12611</name>
</gene>
<dbReference type="Proteomes" id="UP001054889">
    <property type="component" value="Unassembled WGS sequence"/>
</dbReference>
<proteinExistence type="predicted"/>
<reference evidence="1" key="1">
    <citation type="journal article" date="2018" name="DNA Res.">
        <title>Multiple hybrid de novo genome assembly of finger millet, an orphan allotetraploid crop.</title>
        <authorList>
            <person name="Hatakeyama M."/>
            <person name="Aluri S."/>
            <person name="Balachadran M.T."/>
            <person name="Sivarajan S.R."/>
            <person name="Patrignani A."/>
            <person name="Gruter S."/>
            <person name="Poveda L."/>
            <person name="Shimizu-Inatsugi R."/>
            <person name="Baeten J."/>
            <person name="Francoijs K.J."/>
            <person name="Nataraja K.N."/>
            <person name="Reddy Y.A.N."/>
            <person name="Phadnis S."/>
            <person name="Ravikumar R.L."/>
            <person name="Schlapbach R."/>
            <person name="Sreeman S.M."/>
            <person name="Shimizu K.K."/>
        </authorList>
    </citation>
    <scope>NUCLEOTIDE SEQUENCE</scope>
</reference>
<accession>A0AAV5EPZ0</accession>
<sequence length="173" mass="19157">MSSGGIRTRRRPLRTAVTFAFVSEGRETEARVHKASMVRVRRRPLRVLLWASSSNMTASCPWHFVSRCRARSFSVFPASFMAFLGPKSLNDTHPRMAPEDFTVLPSWVGPVQCAHFLLIAFRRHEAEWIVRASCRPIRHQALLSHCGTLPVACSSSPIAAARSPDGSAISCPG</sequence>
<dbReference type="EMBL" id="BQKI01000077">
    <property type="protein sequence ID" value="GJN24843.1"/>
    <property type="molecule type" value="Genomic_DNA"/>
</dbReference>
<protein>
    <submittedName>
        <fullName evidence="1">Uncharacterized protein</fullName>
    </submittedName>
</protein>
<evidence type="ECO:0000313" key="1">
    <source>
        <dbReference type="EMBL" id="GJN24843.1"/>
    </source>
</evidence>
<name>A0AAV5EPZ0_ELECO</name>
<organism evidence="1 2">
    <name type="scientific">Eleusine coracana subsp. coracana</name>
    <dbReference type="NCBI Taxonomy" id="191504"/>
    <lineage>
        <taxon>Eukaryota</taxon>
        <taxon>Viridiplantae</taxon>
        <taxon>Streptophyta</taxon>
        <taxon>Embryophyta</taxon>
        <taxon>Tracheophyta</taxon>
        <taxon>Spermatophyta</taxon>
        <taxon>Magnoliopsida</taxon>
        <taxon>Liliopsida</taxon>
        <taxon>Poales</taxon>
        <taxon>Poaceae</taxon>
        <taxon>PACMAD clade</taxon>
        <taxon>Chloridoideae</taxon>
        <taxon>Cynodonteae</taxon>
        <taxon>Eleusininae</taxon>
        <taxon>Eleusine</taxon>
    </lineage>
</organism>
<evidence type="ECO:0000313" key="2">
    <source>
        <dbReference type="Proteomes" id="UP001054889"/>
    </source>
</evidence>